<evidence type="ECO:0000313" key="2">
    <source>
        <dbReference type="Proteomes" id="UP001223072"/>
    </source>
</evidence>
<organism evidence="1 2">
    <name type="scientific">Streptomyces turgidiscabies</name>
    <dbReference type="NCBI Taxonomy" id="85558"/>
    <lineage>
        <taxon>Bacteria</taxon>
        <taxon>Bacillati</taxon>
        <taxon>Actinomycetota</taxon>
        <taxon>Actinomycetes</taxon>
        <taxon>Kitasatosporales</taxon>
        <taxon>Streptomycetaceae</taxon>
        <taxon>Streptomyces</taxon>
    </lineage>
</organism>
<reference evidence="1 2" key="1">
    <citation type="submission" date="2023-07" db="EMBL/GenBank/DDBJ databases">
        <title>Comparative genomics of wheat-associated soil bacteria to identify genetic determinants of phenazine resistance.</title>
        <authorList>
            <person name="Mouncey N."/>
        </authorList>
    </citation>
    <scope>NUCLEOTIDE SEQUENCE [LARGE SCALE GENOMIC DNA]</scope>
    <source>
        <strain evidence="1 2">W2I16</strain>
    </source>
</reference>
<protein>
    <recommendedName>
        <fullName evidence="3">Transposase</fullName>
    </recommendedName>
</protein>
<dbReference type="Proteomes" id="UP001223072">
    <property type="component" value="Unassembled WGS sequence"/>
</dbReference>
<keyword evidence="2" id="KW-1185">Reference proteome</keyword>
<name>A0ABU0RKU5_9ACTN</name>
<sequence>MKLIREKRTVAMEDLTVSGFARTQPARSVHDAGWP</sequence>
<evidence type="ECO:0008006" key="3">
    <source>
        <dbReference type="Google" id="ProtNLM"/>
    </source>
</evidence>
<evidence type="ECO:0000313" key="1">
    <source>
        <dbReference type="EMBL" id="MDQ0932585.1"/>
    </source>
</evidence>
<accession>A0ABU0RKU5</accession>
<gene>
    <name evidence="1" type="ORF">QFZ49_002515</name>
</gene>
<comment type="caution">
    <text evidence="1">The sequence shown here is derived from an EMBL/GenBank/DDBJ whole genome shotgun (WGS) entry which is preliminary data.</text>
</comment>
<proteinExistence type="predicted"/>
<dbReference type="EMBL" id="JAUSZS010000003">
    <property type="protein sequence ID" value="MDQ0932585.1"/>
    <property type="molecule type" value="Genomic_DNA"/>
</dbReference>